<dbReference type="Proteomes" id="UP001168821">
    <property type="component" value="Unassembled WGS sequence"/>
</dbReference>
<evidence type="ECO:0000313" key="3">
    <source>
        <dbReference type="Proteomes" id="UP001168821"/>
    </source>
</evidence>
<name>A0AA38IZ12_9CUCU</name>
<gene>
    <name evidence="2" type="ORF">Zmor_007157</name>
</gene>
<accession>A0AA38IZ12</accession>
<protein>
    <submittedName>
        <fullName evidence="2">Uncharacterized protein</fullName>
    </submittedName>
</protein>
<dbReference type="EMBL" id="JALNTZ010000002">
    <property type="protein sequence ID" value="KAJ3662832.1"/>
    <property type="molecule type" value="Genomic_DNA"/>
</dbReference>
<evidence type="ECO:0000256" key="1">
    <source>
        <dbReference type="SAM" id="MobiDB-lite"/>
    </source>
</evidence>
<evidence type="ECO:0000313" key="2">
    <source>
        <dbReference type="EMBL" id="KAJ3662832.1"/>
    </source>
</evidence>
<comment type="caution">
    <text evidence="2">The sequence shown here is derived from an EMBL/GenBank/DDBJ whole genome shotgun (WGS) entry which is preliminary data.</text>
</comment>
<organism evidence="2 3">
    <name type="scientific">Zophobas morio</name>
    <dbReference type="NCBI Taxonomy" id="2755281"/>
    <lineage>
        <taxon>Eukaryota</taxon>
        <taxon>Metazoa</taxon>
        <taxon>Ecdysozoa</taxon>
        <taxon>Arthropoda</taxon>
        <taxon>Hexapoda</taxon>
        <taxon>Insecta</taxon>
        <taxon>Pterygota</taxon>
        <taxon>Neoptera</taxon>
        <taxon>Endopterygota</taxon>
        <taxon>Coleoptera</taxon>
        <taxon>Polyphaga</taxon>
        <taxon>Cucujiformia</taxon>
        <taxon>Tenebrionidae</taxon>
        <taxon>Zophobas</taxon>
    </lineage>
</organism>
<sequence length="480" mass="55089">MCDVEQREGKFLRWWKDIFRVRHSLDYLRPNSWKSDSHLNQKQVNRCKTNPNDPNCRKDNITKTKPLSKSSDWTDVALEVPEKDDAIHLPNPKLALIFDNDSNTPTPPPRKHKKGFREKIEAVAKTGLQAFQSKKPVEEPLCVKKTVNPTCPVDDHDCAIHNRNHKHERTNEANEKKSVKNIEDETKQAKRRKNLSVVSLPNYNELKLSLATFDDIDKNPDEGENNSLVSLPNEPKKLTTAASTGKLETCMTRCRSFGSLLPQQLLEKLRVRKIPIDIESDDSFGGLEDWDLRIIEHYNPTDTSLPRQTKPPRSRQDILSDVENLIIADEEIEQPKAPTRRSESLLKKINREASESALERRPNTERAVSVTPPPSPEYKEEDKQSFVSSDKLPTEENGQVEHSSLMKILEEFSIRDKQNSLKKGQRLIQEPKIAATMNNHPIIIPTNVELQKKIDSVEDFLNNEKLYINGDMQHVEMVKT</sequence>
<feature type="region of interest" description="Disordered" evidence="1">
    <location>
        <begin position="34"/>
        <end position="54"/>
    </location>
</feature>
<feature type="compositionally biased region" description="Basic and acidic residues" evidence="1">
    <location>
        <begin position="169"/>
        <end position="188"/>
    </location>
</feature>
<keyword evidence="3" id="KW-1185">Reference proteome</keyword>
<feature type="compositionally biased region" description="Basic and acidic residues" evidence="1">
    <location>
        <begin position="353"/>
        <end position="364"/>
    </location>
</feature>
<reference evidence="2" key="1">
    <citation type="journal article" date="2023" name="G3 (Bethesda)">
        <title>Whole genome assemblies of Zophobas morio and Tenebrio molitor.</title>
        <authorList>
            <person name="Kaur S."/>
            <person name="Stinson S.A."/>
            <person name="diCenzo G.C."/>
        </authorList>
    </citation>
    <scope>NUCLEOTIDE SEQUENCE</scope>
    <source>
        <strain evidence="2">QUZm001</strain>
    </source>
</reference>
<feature type="compositionally biased region" description="Polar residues" evidence="1">
    <location>
        <begin position="34"/>
        <end position="53"/>
    </location>
</feature>
<feature type="region of interest" description="Disordered" evidence="1">
    <location>
        <begin position="166"/>
        <end position="191"/>
    </location>
</feature>
<feature type="region of interest" description="Disordered" evidence="1">
    <location>
        <begin position="353"/>
        <end position="400"/>
    </location>
</feature>
<proteinExistence type="predicted"/>
<dbReference type="AlphaFoldDB" id="A0AA38IZ12"/>